<dbReference type="Proteomes" id="UP000190868">
    <property type="component" value="Chromosome"/>
</dbReference>
<dbReference type="KEGG" id="cpin:CPIN18020_1179"/>
<evidence type="ECO:0000313" key="1">
    <source>
        <dbReference type="EMBL" id="AQW88025.1"/>
    </source>
</evidence>
<accession>A0A1S6U8M2</accession>
<organism evidence="1 2">
    <name type="scientific">Campylobacter pinnipediorum subsp. caledonicus</name>
    <dbReference type="NCBI Taxonomy" id="1874362"/>
    <lineage>
        <taxon>Bacteria</taxon>
        <taxon>Pseudomonadati</taxon>
        <taxon>Campylobacterota</taxon>
        <taxon>Epsilonproteobacteria</taxon>
        <taxon>Campylobacterales</taxon>
        <taxon>Campylobacteraceae</taxon>
        <taxon>Campylobacter</taxon>
    </lineage>
</organism>
<proteinExistence type="predicted"/>
<sequence>MLFNKTLPVAVVILILSACALFFATNESYQLSFKAKFYYELQNYDKSYELSKKSYELDKYNKMAQSLFKKNEDILKYKRYISQANEYLKKIQDISKGKVGIANKERIRLICDIMIDELDSVVSSTSDTQFLEEATKKQEIFKKLKYELFEI</sequence>
<dbReference type="GeneID" id="56566820"/>
<dbReference type="AlphaFoldDB" id="A0A1S6U8M2"/>
<reference evidence="2" key="1">
    <citation type="submission" date="2016-09" db="EMBL/GenBank/DDBJ databases">
        <title>Comparative genomics of the Campylobacter concisus group.</title>
        <authorList>
            <person name="Miller W.G."/>
            <person name="Yee E."/>
            <person name="Chapman M.H."/>
            <person name="Huynh S."/>
            <person name="Bono J.L."/>
            <person name="On S.L.W."/>
            <person name="StLeger J."/>
            <person name="Foster G."/>
            <person name="Parker C.T."/>
        </authorList>
    </citation>
    <scope>NUCLEOTIDE SEQUENCE [LARGE SCALE GENOMIC DNA]</scope>
    <source>
        <strain evidence="2">RM18021</strain>
    </source>
</reference>
<dbReference type="EMBL" id="CP017258">
    <property type="protein sequence ID" value="AQW88025.1"/>
    <property type="molecule type" value="Genomic_DNA"/>
</dbReference>
<dbReference type="PROSITE" id="PS51257">
    <property type="entry name" value="PROKAR_LIPOPROTEIN"/>
    <property type="match status" value="1"/>
</dbReference>
<name>A0A1S6U8M2_9BACT</name>
<evidence type="ECO:0000313" key="2">
    <source>
        <dbReference type="Proteomes" id="UP000190868"/>
    </source>
</evidence>
<dbReference type="RefSeq" id="WP_078423580.1">
    <property type="nucleotide sequence ID" value="NZ_CP017018.1"/>
</dbReference>
<keyword evidence="2" id="KW-1185">Reference proteome</keyword>
<protein>
    <submittedName>
        <fullName evidence="1">Uncharacterized protein</fullName>
    </submittedName>
</protein>
<gene>
    <name evidence="1" type="ORF">CPIN18021_1228</name>
</gene>